<dbReference type="PANTHER" id="PTHR47691">
    <property type="entry name" value="REGULATOR-RELATED"/>
    <property type="match status" value="1"/>
</dbReference>
<dbReference type="InterPro" id="IPR027417">
    <property type="entry name" value="P-loop_NTPase"/>
</dbReference>
<dbReference type="CDD" id="cd06170">
    <property type="entry name" value="LuxR_C_like"/>
    <property type="match status" value="1"/>
</dbReference>
<dbReference type="Pfam" id="PF00931">
    <property type="entry name" value="NB-ARC"/>
    <property type="match status" value="1"/>
</dbReference>
<reference evidence="3" key="1">
    <citation type="journal article" date="2019" name="Int. J. Syst. Evol. Microbiol.">
        <title>The Global Catalogue of Microorganisms (GCM) 10K type strain sequencing project: providing services to taxonomists for standard genome sequencing and annotation.</title>
        <authorList>
            <consortium name="The Broad Institute Genomics Platform"/>
            <consortium name="The Broad Institute Genome Sequencing Center for Infectious Disease"/>
            <person name="Wu L."/>
            <person name="Ma J."/>
        </authorList>
    </citation>
    <scope>NUCLEOTIDE SEQUENCE [LARGE SCALE GENOMIC DNA]</scope>
    <source>
        <strain evidence="3">CGMCC 4.7645</strain>
    </source>
</reference>
<dbReference type="EMBL" id="JBHUKR010000013">
    <property type="protein sequence ID" value="MFD2419635.1"/>
    <property type="molecule type" value="Genomic_DNA"/>
</dbReference>
<dbReference type="InterPro" id="IPR016032">
    <property type="entry name" value="Sig_transdc_resp-reg_C-effctor"/>
</dbReference>
<dbReference type="InterPro" id="IPR011990">
    <property type="entry name" value="TPR-like_helical_dom_sf"/>
</dbReference>
<dbReference type="SMART" id="SM00421">
    <property type="entry name" value="HTH_LUXR"/>
    <property type="match status" value="1"/>
</dbReference>
<evidence type="ECO:0000313" key="3">
    <source>
        <dbReference type="Proteomes" id="UP001597417"/>
    </source>
</evidence>
<dbReference type="Proteomes" id="UP001597417">
    <property type="component" value="Unassembled WGS sequence"/>
</dbReference>
<dbReference type="InterPro" id="IPR036388">
    <property type="entry name" value="WH-like_DNA-bd_sf"/>
</dbReference>
<dbReference type="PRINTS" id="PR00364">
    <property type="entry name" value="DISEASERSIST"/>
</dbReference>
<dbReference type="Gene3D" id="1.25.40.10">
    <property type="entry name" value="Tetratricopeptide repeat domain"/>
    <property type="match status" value="1"/>
</dbReference>
<dbReference type="PRINTS" id="PR00038">
    <property type="entry name" value="HTHLUXR"/>
</dbReference>
<dbReference type="RefSeq" id="WP_378267662.1">
    <property type="nucleotide sequence ID" value="NZ_JBHUKR010000013.1"/>
</dbReference>
<dbReference type="SUPFAM" id="SSF46894">
    <property type="entry name" value="C-terminal effector domain of the bipartite response regulators"/>
    <property type="match status" value="1"/>
</dbReference>
<keyword evidence="3" id="KW-1185">Reference proteome</keyword>
<dbReference type="InterPro" id="IPR002182">
    <property type="entry name" value="NB-ARC"/>
</dbReference>
<dbReference type="PROSITE" id="PS50043">
    <property type="entry name" value="HTH_LUXR_2"/>
    <property type="match status" value="1"/>
</dbReference>
<gene>
    <name evidence="2" type="ORF">ACFSXZ_25225</name>
</gene>
<organism evidence="2 3">
    <name type="scientific">Amycolatopsis pigmentata</name>
    <dbReference type="NCBI Taxonomy" id="450801"/>
    <lineage>
        <taxon>Bacteria</taxon>
        <taxon>Bacillati</taxon>
        <taxon>Actinomycetota</taxon>
        <taxon>Actinomycetes</taxon>
        <taxon>Pseudonocardiales</taxon>
        <taxon>Pseudonocardiaceae</taxon>
        <taxon>Amycolatopsis</taxon>
    </lineage>
</organism>
<dbReference type="PANTHER" id="PTHR47691:SF3">
    <property type="entry name" value="HTH-TYPE TRANSCRIPTIONAL REGULATOR RV0890C-RELATED"/>
    <property type="match status" value="1"/>
</dbReference>
<sequence>MARTSRQPAGNLPAVLTSFVGRRDELSEARHLLSTTRLLTLTGVGGVGKTRLALQVAKNVQRSFPDGTWFVDLTTLDDGLFLPGTVAAALGHHGPAFSQDGKAPVETLAESLVDKEMLLILDNCEHLLESCAALAHGVLSTAPGVRILATSREPLGVAGEQLMTVLPLPVPEVATADLDVVEPAVALLAERARLVAPGFAVTPENRDSVVALCRRLDGIPLAIELAAVRLRVLSVEQVTERLDDSFRLLTTADPTVPPRRQTLRAAIDWSYQLCSPEERRLWAWSSVFSGGFDLEAAEEVCGLPCVARDDLVTLLSGLVDKSVLLCEDQGPHVRYRLLESIRGYGRELLAESGEEKTARRRHRDCYARQVADAEANWVGPDQAEWTRRLWLEVPNLRAAMEFSLSEPGEACRALEMTGSFWCHRFMWNSLQSGVPEGRYWAERALAACPGPSPARAKALWVNAWLAQSEGEWAAASRLLEECGVLAESIHDDTSATGVLQLSGYAALARRDYERAKSLVGQALARYRAAGDLNGEWYALHHLAVATALGDDPPVEDIAEECLALSRKHRARWSESVALWDLSVCALRLGDSRRAGRLIKDSLRLKKIFNDDLGIGQCLEVLAWIAQAEGRHNLGAQLLGATEGIWHMIGGPRWRQPMRHQHDQCEAGLRTALGGEAFDSAFRSGMRLAPDDVLTFALQETPTREPGRSADSSQVLTRRENEIAGLIADGMSNKGIAQTLVIAPRTAESHVENILKKLGFTSRSQIASWMIRHRVPQDDKTTK</sequence>
<dbReference type="Gene3D" id="1.10.10.10">
    <property type="entry name" value="Winged helix-like DNA-binding domain superfamily/Winged helix DNA-binding domain"/>
    <property type="match status" value="1"/>
</dbReference>
<accession>A0ABW5FZC4</accession>
<evidence type="ECO:0000313" key="2">
    <source>
        <dbReference type="EMBL" id="MFD2419635.1"/>
    </source>
</evidence>
<protein>
    <submittedName>
        <fullName evidence="2">LuxR C-terminal-related transcriptional regulator</fullName>
    </submittedName>
</protein>
<name>A0ABW5FZC4_9PSEU</name>
<proteinExistence type="predicted"/>
<dbReference type="SUPFAM" id="SSF48452">
    <property type="entry name" value="TPR-like"/>
    <property type="match status" value="1"/>
</dbReference>
<dbReference type="Pfam" id="PF00196">
    <property type="entry name" value="GerE"/>
    <property type="match status" value="1"/>
</dbReference>
<comment type="caution">
    <text evidence="2">The sequence shown here is derived from an EMBL/GenBank/DDBJ whole genome shotgun (WGS) entry which is preliminary data.</text>
</comment>
<evidence type="ECO:0000259" key="1">
    <source>
        <dbReference type="PROSITE" id="PS50043"/>
    </source>
</evidence>
<dbReference type="Gene3D" id="3.40.50.300">
    <property type="entry name" value="P-loop containing nucleotide triphosphate hydrolases"/>
    <property type="match status" value="1"/>
</dbReference>
<feature type="domain" description="HTH luxR-type" evidence="1">
    <location>
        <begin position="708"/>
        <end position="773"/>
    </location>
</feature>
<dbReference type="SUPFAM" id="SSF52540">
    <property type="entry name" value="P-loop containing nucleoside triphosphate hydrolases"/>
    <property type="match status" value="1"/>
</dbReference>
<dbReference type="InterPro" id="IPR000792">
    <property type="entry name" value="Tscrpt_reg_LuxR_C"/>
</dbReference>